<keyword evidence="8" id="KW-0472">Membrane</keyword>
<keyword evidence="6" id="KW-0812">Transmembrane</keyword>
<keyword evidence="3" id="KW-1003">Cell membrane</keyword>
<evidence type="ECO:0000256" key="1">
    <source>
        <dbReference type="ARBA" id="ARBA00004377"/>
    </source>
</evidence>
<comment type="subcellular location">
    <subcellularLocation>
        <location evidence="1">Cell inner membrane</location>
        <topology evidence="1">Single-pass membrane protein</topology>
    </subcellularLocation>
</comment>
<dbReference type="InterPro" id="IPR045584">
    <property type="entry name" value="Pilin-like"/>
</dbReference>
<comment type="caution">
    <text evidence="12">The sequence shown here is derived from an EMBL/GenBank/DDBJ whole genome shotgun (WGS) entry which is preliminary data.</text>
</comment>
<evidence type="ECO:0000256" key="10">
    <source>
        <dbReference type="ARBA" id="ARBA00030775"/>
    </source>
</evidence>
<keyword evidence="4" id="KW-0488">Methylation</keyword>
<evidence type="ECO:0000256" key="4">
    <source>
        <dbReference type="ARBA" id="ARBA00022481"/>
    </source>
</evidence>
<feature type="domain" description="General secretion pathway GspH" evidence="11">
    <location>
        <begin position="50"/>
        <end position="159"/>
    </location>
</feature>
<dbReference type="Gene3D" id="3.55.40.10">
    <property type="entry name" value="minor pseudopilin epsh domain"/>
    <property type="match status" value="1"/>
</dbReference>
<dbReference type="GO" id="GO:0015628">
    <property type="term" value="P:protein secretion by the type II secretion system"/>
    <property type="evidence" value="ECO:0007669"/>
    <property type="project" value="InterPro"/>
</dbReference>
<gene>
    <name evidence="12" type="ORF">CDO81_25255</name>
</gene>
<evidence type="ECO:0000256" key="3">
    <source>
        <dbReference type="ARBA" id="ARBA00022475"/>
    </source>
</evidence>
<keyword evidence="13" id="KW-1185">Reference proteome</keyword>
<accession>A0A254MYX2</accession>
<reference evidence="12 13" key="1">
    <citation type="journal article" date="2007" name="Int. J. Syst. Evol. Microbiol.">
        <title>Description of Pelomonas aquatica sp. nov. and Pelomonas puraquae sp. nov., isolated from industrial and haemodialysis water.</title>
        <authorList>
            <person name="Gomila M."/>
            <person name="Bowien B."/>
            <person name="Falsen E."/>
            <person name="Moore E.R."/>
            <person name="Lalucat J."/>
        </authorList>
    </citation>
    <scope>NUCLEOTIDE SEQUENCE [LARGE SCALE GENOMIC DNA]</scope>
    <source>
        <strain evidence="12 13">CCUG 52769</strain>
    </source>
</reference>
<dbReference type="GO" id="GO:0015627">
    <property type="term" value="C:type II protein secretion system complex"/>
    <property type="evidence" value="ECO:0007669"/>
    <property type="project" value="InterPro"/>
</dbReference>
<evidence type="ECO:0000259" key="11">
    <source>
        <dbReference type="Pfam" id="PF12019"/>
    </source>
</evidence>
<evidence type="ECO:0000313" key="12">
    <source>
        <dbReference type="EMBL" id="OWR00603.1"/>
    </source>
</evidence>
<evidence type="ECO:0000256" key="2">
    <source>
        <dbReference type="ARBA" id="ARBA00021549"/>
    </source>
</evidence>
<evidence type="ECO:0000256" key="7">
    <source>
        <dbReference type="ARBA" id="ARBA00022989"/>
    </source>
</evidence>
<dbReference type="InterPro" id="IPR022346">
    <property type="entry name" value="T2SS_GspH"/>
</dbReference>
<evidence type="ECO:0000256" key="5">
    <source>
        <dbReference type="ARBA" id="ARBA00022519"/>
    </source>
</evidence>
<dbReference type="OrthoDB" id="8592199at2"/>
<name>A0A254MYX2_9BURK</name>
<organism evidence="12 13">
    <name type="scientific">Roseateles puraquae</name>
    <dbReference type="NCBI Taxonomy" id="431059"/>
    <lineage>
        <taxon>Bacteria</taxon>
        <taxon>Pseudomonadati</taxon>
        <taxon>Pseudomonadota</taxon>
        <taxon>Betaproteobacteria</taxon>
        <taxon>Burkholderiales</taxon>
        <taxon>Sphaerotilaceae</taxon>
        <taxon>Roseateles</taxon>
    </lineage>
</organism>
<protein>
    <recommendedName>
        <fullName evidence="2">Type II secretion system protein H</fullName>
    </recommendedName>
    <alternativeName>
        <fullName evidence="10">General secretion pathway protein H</fullName>
    </alternativeName>
</protein>
<keyword evidence="5" id="KW-0997">Cell inner membrane</keyword>
<comment type="similarity">
    <text evidence="9">Belongs to the GSP H family.</text>
</comment>
<dbReference type="GO" id="GO:0005886">
    <property type="term" value="C:plasma membrane"/>
    <property type="evidence" value="ECO:0007669"/>
    <property type="project" value="UniProtKB-SubCell"/>
</dbReference>
<evidence type="ECO:0000256" key="6">
    <source>
        <dbReference type="ARBA" id="ARBA00022692"/>
    </source>
</evidence>
<dbReference type="EMBL" id="NISI01000017">
    <property type="protein sequence ID" value="OWR00603.1"/>
    <property type="molecule type" value="Genomic_DNA"/>
</dbReference>
<evidence type="ECO:0000256" key="9">
    <source>
        <dbReference type="ARBA" id="ARBA00025772"/>
    </source>
</evidence>
<dbReference type="RefSeq" id="WP_088486024.1">
    <property type="nucleotide sequence ID" value="NZ_NISI01000017.1"/>
</dbReference>
<dbReference type="Proteomes" id="UP000197446">
    <property type="component" value="Unassembled WGS sequence"/>
</dbReference>
<dbReference type="SUPFAM" id="SSF54523">
    <property type="entry name" value="Pili subunits"/>
    <property type="match status" value="1"/>
</dbReference>
<dbReference type="Pfam" id="PF12019">
    <property type="entry name" value="GspH"/>
    <property type="match status" value="1"/>
</dbReference>
<proteinExistence type="inferred from homology"/>
<dbReference type="AlphaFoldDB" id="A0A254MYX2"/>
<keyword evidence="7" id="KW-1133">Transmembrane helix</keyword>
<evidence type="ECO:0000313" key="13">
    <source>
        <dbReference type="Proteomes" id="UP000197446"/>
    </source>
</evidence>
<sequence length="182" mass="19560">MECRHGPRHARRGVTYIEACLALGVSSLLLALALPSLGQLRQQMQLRARAEQLASDLRLARAEAVRLAEPVHFRISGKGSEACYLLHRGPLNGCDCAAGAARCTQPGGAILKTEWLPPGQPVRITSNAETLTFQFSQGLVTQTGSVDLRLSSGEAIRQVVAITGRVRSCYIGRAVVNMPRCA</sequence>
<evidence type="ECO:0000256" key="8">
    <source>
        <dbReference type="ARBA" id="ARBA00023136"/>
    </source>
</evidence>